<dbReference type="Gene3D" id="3.40.390.10">
    <property type="entry name" value="Collagenase (Catalytic Domain)"/>
    <property type="match status" value="1"/>
</dbReference>
<feature type="compositionally biased region" description="Basic and acidic residues" evidence="5">
    <location>
        <begin position="366"/>
        <end position="378"/>
    </location>
</feature>
<feature type="region of interest" description="Disordered" evidence="5">
    <location>
        <begin position="361"/>
        <end position="420"/>
    </location>
</feature>
<evidence type="ECO:0000259" key="7">
    <source>
        <dbReference type="Pfam" id="PF00413"/>
    </source>
</evidence>
<dbReference type="OrthoDB" id="9997at2"/>
<evidence type="ECO:0000256" key="3">
    <source>
        <dbReference type="ARBA" id="ARBA00022801"/>
    </source>
</evidence>
<dbReference type="InterPro" id="IPR001818">
    <property type="entry name" value="Pept_M10_metallopeptidase"/>
</dbReference>
<dbReference type="Pfam" id="PF00413">
    <property type="entry name" value="Peptidase_M10"/>
    <property type="match status" value="1"/>
</dbReference>
<keyword evidence="6" id="KW-0732">Signal</keyword>
<feature type="signal peptide" evidence="6">
    <location>
        <begin position="1"/>
        <end position="25"/>
    </location>
</feature>
<sequence length="657" mass="71237">MRRTFWGVGAAAVIWVAASAGSARAAVVAVSNNTDYDIQFLLSHAGGVAKVEALAPHECRPFQVGQKSVLAYKSSGKEFSYTLAPYSMYHFVLKDNAIVFQGIELAAAMPKADDVPVEQPARPDKLKITIKLMADDADPRARAAWEKALRHRLKEATDILERQCDATFEVVAVDEWASDPEAEDAHALLRDFERKVKPAPAMVALGFTSRLVRPGEDGGDGKLKPGSTVGCTRGAFHTHVLIREGHPRTEPERVEVLVHELGHLLGTAHSADPSSVMRLKLGDGKATNAKFRIGFDPLNVLAMGIWAEEARDGKVRTLATMRPIARDRLRVVYKTLSSLFPEDPVSTEYLAVIDRFRENGAVPNPADRDPPAAKDPAPKDPIGIAKNPDAKDPAMAAKDPAPAAPPAVGVVEPPVPRVQPKKITPRNEAIRKVVRAVTLRAGDIRQLPADNPDRPRGDKLTAAYVRAAAEIALTFEDDLQASAFLIGLGIALDDSTILRDNPLTTSLCHAVETDEERRERLAVLGLPTVRFRRDLCQHFVVSAALTELVGVEGAEAAGLAKEFSDMEGTSGFSFADLAADFSGVAFATKLKKNPQLLGTLRDSFAVNDFAPSVAGLREGLSKKRFNEDFGEAADKRFTKAIDEVRARVTELKAYQKP</sequence>
<dbReference type="AlphaFoldDB" id="A0A225EGA9"/>
<dbReference type="GO" id="GO:0008270">
    <property type="term" value="F:zinc ion binding"/>
    <property type="evidence" value="ECO:0007669"/>
    <property type="project" value="InterPro"/>
</dbReference>
<feature type="chain" id="PRO_5012601269" description="Peptidase M10 metallopeptidase domain-containing protein" evidence="6">
    <location>
        <begin position="26"/>
        <end position="657"/>
    </location>
</feature>
<reference evidence="9" key="1">
    <citation type="submission" date="2017-06" db="EMBL/GenBank/DDBJ databases">
        <title>Genome analysis of Fimbriiglobus ruber SP5, the first member of the order Planctomycetales with confirmed chitinolytic capability.</title>
        <authorList>
            <person name="Ravin N.V."/>
            <person name="Rakitin A.L."/>
            <person name="Ivanova A.A."/>
            <person name="Beletsky A.V."/>
            <person name="Kulichevskaya I.S."/>
            <person name="Mardanov A.V."/>
            <person name="Dedysh S.N."/>
        </authorList>
    </citation>
    <scope>NUCLEOTIDE SEQUENCE [LARGE SCALE GENOMIC DNA]</scope>
    <source>
        <strain evidence="9">SP5</strain>
    </source>
</reference>
<keyword evidence="3" id="KW-0378">Hydrolase</keyword>
<accession>A0A225EGA9</accession>
<protein>
    <recommendedName>
        <fullName evidence="7">Peptidase M10 metallopeptidase domain-containing protein</fullName>
    </recommendedName>
</protein>
<keyword evidence="9" id="KW-1185">Reference proteome</keyword>
<dbReference type="GO" id="GO:0006508">
    <property type="term" value="P:proteolysis"/>
    <property type="evidence" value="ECO:0007669"/>
    <property type="project" value="UniProtKB-KW"/>
</dbReference>
<dbReference type="EMBL" id="NIDE01000001">
    <property type="protein sequence ID" value="OWK47365.1"/>
    <property type="molecule type" value="Genomic_DNA"/>
</dbReference>
<dbReference type="Proteomes" id="UP000214646">
    <property type="component" value="Unassembled WGS sequence"/>
</dbReference>
<organism evidence="8 9">
    <name type="scientific">Fimbriiglobus ruber</name>
    <dbReference type="NCBI Taxonomy" id="1908690"/>
    <lineage>
        <taxon>Bacteria</taxon>
        <taxon>Pseudomonadati</taxon>
        <taxon>Planctomycetota</taxon>
        <taxon>Planctomycetia</taxon>
        <taxon>Gemmatales</taxon>
        <taxon>Gemmataceae</taxon>
        <taxon>Fimbriiglobus</taxon>
    </lineage>
</organism>
<comment type="caution">
    <text evidence="8">The sequence shown here is derived from an EMBL/GenBank/DDBJ whole genome shotgun (WGS) entry which is preliminary data.</text>
</comment>
<feature type="compositionally biased region" description="Low complexity" evidence="5">
    <location>
        <begin position="393"/>
        <end position="412"/>
    </location>
</feature>
<evidence type="ECO:0000256" key="1">
    <source>
        <dbReference type="ARBA" id="ARBA00022670"/>
    </source>
</evidence>
<name>A0A225EGA9_9BACT</name>
<dbReference type="SUPFAM" id="SSF55486">
    <property type="entry name" value="Metalloproteases ('zincins'), catalytic domain"/>
    <property type="match status" value="1"/>
</dbReference>
<dbReference type="InterPro" id="IPR024079">
    <property type="entry name" value="MetalloPept_cat_dom_sf"/>
</dbReference>
<evidence type="ECO:0000313" key="8">
    <source>
        <dbReference type="EMBL" id="OWK47365.1"/>
    </source>
</evidence>
<evidence type="ECO:0000256" key="2">
    <source>
        <dbReference type="ARBA" id="ARBA00022723"/>
    </source>
</evidence>
<dbReference type="GO" id="GO:0004222">
    <property type="term" value="F:metalloendopeptidase activity"/>
    <property type="evidence" value="ECO:0007669"/>
    <property type="project" value="InterPro"/>
</dbReference>
<dbReference type="GO" id="GO:0031012">
    <property type="term" value="C:extracellular matrix"/>
    <property type="evidence" value="ECO:0007669"/>
    <property type="project" value="InterPro"/>
</dbReference>
<proteinExistence type="predicted"/>
<evidence type="ECO:0000256" key="5">
    <source>
        <dbReference type="SAM" id="MobiDB-lite"/>
    </source>
</evidence>
<evidence type="ECO:0000256" key="4">
    <source>
        <dbReference type="ARBA" id="ARBA00022833"/>
    </source>
</evidence>
<dbReference type="RefSeq" id="WP_088252482.1">
    <property type="nucleotide sequence ID" value="NZ_NIDE01000001.1"/>
</dbReference>
<evidence type="ECO:0000256" key="6">
    <source>
        <dbReference type="SAM" id="SignalP"/>
    </source>
</evidence>
<keyword evidence="2" id="KW-0479">Metal-binding</keyword>
<gene>
    <name evidence="8" type="ORF">FRUB_01064</name>
</gene>
<keyword evidence="4" id="KW-0862">Zinc</keyword>
<evidence type="ECO:0000313" key="9">
    <source>
        <dbReference type="Proteomes" id="UP000214646"/>
    </source>
</evidence>
<feature type="domain" description="Peptidase M10 metallopeptidase" evidence="7">
    <location>
        <begin position="254"/>
        <end position="281"/>
    </location>
</feature>
<keyword evidence="1" id="KW-0645">Protease</keyword>